<accession>A0A4U1DBG8</accession>
<evidence type="ECO:0000259" key="1">
    <source>
        <dbReference type="Pfam" id="PF02698"/>
    </source>
</evidence>
<dbReference type="EMBL" id="SWBM01000001">
    <property type="protein sequence ID" value="TKC18957.1"/>
    <property type="molecule type" value="Genomic_DNA"/>
</dbReference>
<gene>
    <name evidence="2" type="ORF">FA727_05260</name>
</gene>
<evidence type="ECO:0000313" key="3">
    <source>
        <dbReference type="Proteomes" id="UP000307756"/>
    </source>
</evidence>
<dbReference type="PANTHER" id="PTHR30336:SF20">
    <property type="entry name" value="DUF218 DOMAIN-CONTAINING PROTEIN"/>
    <property type="match status" value="1"/>
</dbReference>
<dbReference type="Gene3D" id="3.40.50.620">
    <property type="entry name" value="HUPs"/>
    <property type="match status" value="1"/>
</dbReference>
<dbReference type="InterPro" id="IPR003848">
    <property type="entry name" value="DUF218"/>
</dbReference>
<dbReference type="CDD" id="cd06259">
    <property type="entry name" value="YdcF-like"/>
    <property type="match status" value="1"/>
</dbReference>
<sequence>MLISNIEVGQLTDAQITKLVFSDIEDDDANGDCIFVAGSSKAIQYRLPKALELYEQGRANKILFSGGVKWNGSVEPEAIALKREAMANGVPENDILIEDRALHTLENVLASLLVLNRAFHLYNVKRLLVVTSSYHMKRLYLTLKTYMPDWIQFTLCTADDLNTRKENWFLSEIGRNRVRSEATKLVTYVKQGALRDIEIDI</sequence>
<proteinExistence type="predicted"/>
<reference evidence="2 3" key="1">
    <citation type="journal article" date="2011" name="J. Microbiol.">
        <title>Bacillus kyonggiensis sp. nov., isolated from soil of a lettuce field.</title>
        <authorList>
            <person name="Dong K."/>
            <person name="Lee S."/>
        </authorList>
    </citation>
    <scope>NUCLEOTIDE SEQUENCE [LARGE SCALE GENOMIC DNA]</scope>
    <source>
        <strain evidence="2 3">NB22</strain>
    </source>
</reference>
<feature type="domain" description="DUF218" evidence="1">
    <location>
        <begin position="32"/>
        <end position="146"/>
    </location>
</feature>
<protein>
    <submittedName>
        <fullName evidence="2">YdcF family protein</fullName>
    </submittedName>
</protein>
<organism evidence="2 3">
    <name type="scientific">Robertmurraya kyonggiensis</name>
    <dbReference type="NCBI Taxonomy" id="1037680"/>
    <lineage>
        <taxon>Bacteria</taxon>
        <taxon>Bacillati</taxon>
        <taxon>Bacillota</taxon>
        <taxon>Bacilli</taxon>
        <taxon>Bacillales</taxon>
        <taxon>Bacillaceae</taxon>
        <taxon>Robertmurraya</taxon>
    </lineage>
</organism>
<dbReference type="RefSeq" id="WP_136829702.1">
    <property type="nucleotide sequence ID" value="NZ_SWBM01000001.1"/>
</dbReference>
<dbReference type="InterPro" id="IPR014729">
    <property type="entry name" value="Rossmann-like_a/b/a_fold"/>
</dbReference>
<dbReference type="PANTHER" id="PTHR30336">
    <property type="entry name" value="INNER MEMBRANE PROTEIN, PROBABLE PERMEASE"/>
    <property type="match status" value="1"/>
</dbReference>
<dbReference type="AlphaFoldDB" id="A0A4U1DBG8"/>
<dbReference type="Proteomes" id="UP000307756">
    <property type="component" value="Unassembled WGS sequence"/>
</dbReference>
<dbReference type="InterPro" id="IPR051599">
    <property type="entry name" value="Cell_Envelope_Assoc"/>
</dbReference>
<dbReference type="Pfam" id="PF02698">
    <property type="entry name" value="DUF218"/>
    <property type="match status" value="1"/>
</dbReference>
<keyword evidence="3" id="KW-1185">Reference proteome</keyword>
<name>A0A4U1DBG8_9BACI</name>
<dbReference type="OrthoDB" id="9782395at2"/>
<evidence type="ECO:0000313" key="2">
    <source>
        <dbReference type="EMBL" id="TKC18957.1"/>
    </source>
</evidence>
<dbReference type="GO" id="GO:0005886">
    <property type="term" value="C:plasma membrane"/>
    <property type="evidence" value="ECO:0007669"/>
    <property type="project" value="TreeGrafter"/>
</dbReference>
<comment type="caution">
    <text evidence="2">The sequence shown here is derived from an EMBL/GenBank/DDBJ whole genome shotgun (WGS) entry which is preliminary data.</text>
</comment>